<organism evidence="3 4">
    <name type="scientific">Paraburkholderia denitrificans</name>
    <dbReference type="NCBI Taxonomy" id="694025"/>
    <lineage>
        <taxon>Bacteria</taxon>
        <taxon>Pseudomonadati</taxon>
        <taxon>Pseudomonadota</taxon>
        <taxon>Betaproteobacteria</taxon>
        <taxon>Burkholderiales</taxon>
        <taxon>Burkholderiaceae</taxon>
        <taxon>Paraburkholderia</taxon>
    </lineage>
</organism>
<feature type="region of interest" description="Disordered" evidence="1">
    <location>
        <begin position="825"/>
        <end position="847"/>
    </location>
</feature>
<dbReference type="InterPro" id="IPR011990">
    <property type="entry name" value="TPR-like_helical_dom_sf"/>
</dbReference>
<dbReference type="SUPFAM" id="SSF48452">
    <property type="entry name" value="TPR-like"/>
    <property type="match status" value="2"/>
</dbReference>
<evidence type="ECO:0000259" key="2">
    <source>
        <dbReference type="Pfam" id="PF24604"/>
    </source>
</evidence>
<dbReference type="EMBL" id="JBHSMP010000003">
    <property type="protein sequence ID" value="MFC5427322.1"/>
    <property type="molecule type" value="Genomic_DNA"/>
</dbReference>
<name>A0ABW0J2S4_9BURK</name>
<evidence type="ECO:0000313" key="4">
    <source>
        <dbReference type="Proteomes" id="UP001596103"/>
    </source>
</evidence>
<dbReference type="Gene3D" id="1.25.40.10">
    <property type="entry name" value="Tetratricopeptide repeat domain"/>
    <property type="match status" value="2"/>
</dbReference>
<evidence type="ECO:0000313" key="3">
    <source>
        <dbReference type="EMBL" id="MFC5427322.1"/>
    </source>
</evidence>
<reference evidence="4" key="1">
    <citation type="journal article" date="2019" name="Int. J. Syst. Evol. Microbiol.">
        <title>The Global Catalogue of Microorganisms (GCM) 10K type strain sequencing project: providing services to taxonomists for standard genome sequencing and annotation.</title>
        <authorList>
            <consortium name="The Broad Institute Genomics Platform"/>
            <consortium name="The Broad Institute Genome Sequencing Center for Infectious Disease"/>
            <person name="Wu L."/>
            <person name="Ma J."/>
        </authorList>
    </citation>
    <scope>NUCLEOTIDE SEQUENCE [LARGE SCALE GENOMIC DNA]</scope>
    <source>
        <strain evidence="4">CCUG 56042</strain>
    </source>
</reference>
<dbReference type="InterPro" id="IPR057306">
    <property type="entry name" value="B-barrel_PelB_C"/>
</dbReference>
<protein>
    <submittedName>
        <fullName evidence="3">Tetratricopeptide repeat protein</fullName>
    </submittedName>
</protein>
<comment type="caution">
    <text evidence="3">The sequence shown here is derived from an EMBL/GenBank/DDBJ whole genome shotgun (WGS) entry which is preliminary data.</text>
</comment>
<proteinExistence type="predicted"/>
<accession>A0ABW0J2S4</accession>
<keyword evidence="4" id="KW-1185">Reference proteome</keyword>
<evidence type="ECO:0000256" key="1">
    <source>
        <dbReference type="SAM" id="MobiDB-lite"/>
    </source>
</evidence>
<dbReference type="Pfam" id="PF13429">
    <property type="entry name" value="TPR_15"/>
    <property type="match status" value="1"/>
</dbReference>
<dbReference type="Pfam" id="PF24604">
    <property type="entry name" value="B-barrel_PelB_C"/>
    <property type="match status" value="1"/>
</dbReference>
<sequence length="1336" mass="145816">MANDRPRIATTSMLAGATIALMAAFAGTYNAAHLRSRVLGDNTPNALNTAYLEAWLRSAPKDPTYLKALGTQYLGFGRLDDAQQIATRLAALGTPGERRDADDLLLRCDLTRAFAAEPHSSDRAVHIAHAQALLKAMVPEAWSADQLQWLATQALAVNAPATAARYDERLVAADPARKLHWQREAARYDLATGAYREAASAYFVAQAMASTTDEARRDFIAAVRALQAGSLLDDALAQGDAHLGALAKDRATLEVMLELARAANRPELVERYARALLPFVAQRTPEAGAIRLAAAHAAAHAAAMPTVTATAHTASTRPGTSHAAHAVWLRLPGIDRFVSAPAHRAAGGIVEIDYATAQRPRLVRIAASAPAAVDKPLQDDKLALTLYQSFLEANDLAGAETVAAKQVARAGSDPEWRKRLAQVQEWHNEPMAAMQSWLTYAKATDDPDGWRNVQRMAPMLHDDEAYVQSLVRASDAEPANLSLVDGVIAAYERLGRPEDGLAFLKARAHGARTEEIERRYAWLSQRSGHFDTALATYEALQQAVPHSSEYAERSANLLYQRGDYAGALAALKRVQQPEGDADALYWRTYAQLARLLEDDADANIAYRHLLLSPGTTADDFAAMTFFYYPYPIDAARTATRNFRSTGDVQALHDALTYFVAAHALDEAGALLASLTPAQRAAAERNPEFLAARAEYERQLSDTGAALADLRRAVAMSGASNDTRAAYLWMAVDAGSVDEVRAALERWRNRSLEDESLWGPYAAGEMQLNRPEAALRYLRRQAASNQNDPLWLLTYADAQDMAGHTEQAWAVRRRVWLALLHETHDAGKPDAGIPGEGKPAKRLTTPARNEWDARQQLQARRALLAQEFTDGDAAARLLDALSAPAAKAPDDPSAASLLGNAEGVAPLPTPNERDAQYQRLRHAVARDVAVAWALSGERNEVARRWLARRYAADLAADRNERLTIALAEEDTRQVTQILDTRGAALSLYSRIDAERLVDREGAAQAHAFAGLDGAPDDTQLHTRLVDTSLFWNQSIGASVESYVEHPLDYVQQTIAASLKLSDHYLIGLTARQRFQHSADETQLINVDSVDRAAAFYLRRQTRDATVNAAFGRRDGLDSFYTFRLDGTTGKASPLTLTGSIARNAQADEVQTLLVGGMKDLATAGFAWQIDSRWSFNANIEADRFYSQARNFVGTGIVQQAEIDYKIRTDYPDYTLRLVGAHGSYNDSGHPDALLARLVPPGAAGPGVTAFMPNSYTQFGLYAGFGNDLAERYTHAWRPYLDVGIVHDTVQGWGVDANLGIAGSVFGGDQAALYFQREQVAQNGTAVTLIGARYRWLY</sequence>
<gene>
    <name evidence="3" type="ORF">ACFPTO_00620</name>
</gene>
<dbReference type="RefSeq" id="WP_377708680.1">
    <property type="nucleotide sequence ID" value="NZ_JBHSMP010000003.1"/>
</dbReference>
<feature type="domain" description="PelB C-terminal" evidence="2">
    <location>
        <begin position="1031"/>
        <end position="1334"/>
    </location>
</feature>
<dbReference type="Proteomes" id="UP001596103">
    <property type="component" value="Unassembled WGS sequence"/>
</dbReference>